<dbReference type="EMBL" id="IACI01069071">
    <property type="protein sequence ID" value="LAA26344.1"/>
    <property type="molecule type" value="Transcribed_RNA"/>
</dbReference>
<sequence>MGNRSEFYLRFQNVKEEKGKHLAEIMTKILAEALEITEKKMMDGMKCSVSTQDMQQEIIYQEKFILDLRRKLLKHILQVEREKILKYKDKEIVVLKQVPRRVREKYLE</sequence>
<organism evidence="1">
    <name type="scientific">Micrurus carvalhoi</name>
    <dbReference type="NCBI Taxonomy" id="3147026"/>
    <lineage>
        <taxon>Eukaryota</taxon>
        <taxon>Metazoa</taxon>
        <taxon>Chordata</taxon>
        <taxon>Craniata</taxon>
        <taxon>Vertebrata</taxon>
        <taxon>Euteleostomi</taxon>
        <taxon>Lepidosauria</taxon>
        <taxon>Squamata</taxon>
        <taxon>Bifurcata</taxon>
        <taxon>Unidentata</taxon>
        <taxon>Episquamata</taxon>
        <taxon>Toxicofera</taxon>
        <taxon>Serpentes</taxon>
        <taxon>Colubroidea</taxon>
        <taxon>Elapidae</taxon>
        <taxon>Elapinae</taxon>
        <taxon>Micrurus</taxon>
    </lineage>
</organism>
<evidence type="ECO:0000313" key="1">
    <source>
        <dbReference type="EMBL" id="LAA26344.1"/>
    </source>
</evidence>
<dbReference type="AlphaFoldDB" id="A0A2H6N7L4"/>
<proteinExistence type="predicted"/>
<protein>
    <submittedName>
        <fullName evidence="1">Uncharacterized protein</fullName>
    </submittedName>
</protein>
<reference evidence="1" key="1">
    <citation type="submission" date="2017-07" db="EMBL/GenBank/DDBJ databases">
        <authorList>
            <person name="Mikheyev A."/>
            <person name="Grau M."/>
        </authorList>
    </citation>
    <scope>NUCLEOTIDE SEQUENCE</scope>
    <source>
        <tissue evidence="1">Venom_gland</tissue>
    </source>
</reference>
<accession>A0A2H6N7L4</accession>
<reference evidence="1" key="2">
    <citation type="submission" date="2017-12" db="EMBL/GenBank/DDBJ databases">
        <title>Coralsnake Venomics: Analyses of Venom Gland Transcriptomes and Proteomes of Six Brazilian Taxa.</title>
        <authorList>
            <person name="Aird S.D."/>
            <person name="Jorge da Silva N."/>
            <person name="Qiu L."/>
            <person name="Villar-Briones A."/>
            <person name="Aparecida-Saddi V."/>
            <person name="Campos-Telles M.P."/>
            <person name="Grau M."/>
            <person name="Mikheyev A.S."/>
        </authorList>
    </citation>
    <scope>NUCLEOTIDE SEQUENCE</scope>
    <source>
        <tissue evidence="1">Venom_gland</tissue>
    </source>
</reference>
<name>A0A2H6N7L4_9SAUR</name>